<keyword evidence="1" id="KW-0812">Transmembrane</keyword>
<keyword evidence="1" id="KW-1133">Transmembrane helix</keyword>
<name>A0A183E1J9_9BILA</name>
<feature type="transmembrane region" description="Helical" evidence="1">
    <location>
        <begin position="12"/>
        <end position="30"/>
    </location>
</feature>
<sequence length="72" mass="8576">LTRRHDWFKHPAILLGTIIPWVALIGYLEPHSERMSFAQHRFRVFLQFSTFAVAISIVTLLKLKRWKEGDRE</sequence>
<proteinExistence type="predicted"/>
<keyword evidence="1" id="KW-0472">Membrane</keyword>
<accession>A0A183E1J9</accession>
<reference evidence="2" key="1">
    <citation type="submission" date="2016-06" db="UniProtKB">
        <authorList>
            <consortium name="WormBaseParasite"/>
        </authorList>
    </citation>
    <scope>IDENTIFICATION</scope>
</reference>
<protein>
    <submittedName>
        <fullName evidence="2">Transmembrane protein</fullName>
    </submittedName>
</protein>
<dbReference type="AlphaFoldDB" id="A0A183E1J9"/>
<evidence type="ECO:0000256" key="1">
    <source>
        <dbReference type="SAM" id="Phobius"/>
    </source>
</evidence>
<organism evidence="2">
    <name type="scientific">Gongylonema pulchrum</name>
    <dbReference type="NCBI Taxonomy" id="637853"/>
    <lineage>
        <taxon>Eukaryota</taxon>
        <taxon>Metazoa</taxon>
        <taxon>Ecdysozoa</taxon>
        <taxon>Nematoda</taxon>
        <taxon>Chromadorea</taxon>
        <taxon>Rhabditida</taxon>
        <taxon>Spirurina</taxon>
        <taxon>Spiruromorpha</taxon>
        <taxon>Spiruroidea</taxon>
        <taxon>Gongylonematidae</taxon>
        <taxon>Gongylonema</taxon>
    </lineage>
</organism>
<feature type="transmembrane region" description="Helical" evidence="1">
    <location>
        <begin position="42"/>
        <end position="61"/>
    </location>
</feature>
<dbReference type="WBParaSite" id="GPUH_0001485901-mRNA-1">
    <property type="protein sequence ID" value="GPUH_0001485901-mRNA-1"/>
    <property type="gene ID" value="GPUH_0001485901"/>
</dbReference>
<evidence type="ECO:0000313" key="2">
    <source>
        <dbReference type="WBParaSite" id="GPUH_0001485901-mRNA-1"/>
    </source>
</evidence>